<keyword evidence="8" id="KW-1185">Reference proteome</keyword>
<dbReference type="GO" id="GO:0003677">
    <property type="term" value="F:DNA binding"/>
    <property type="evidence" value="ECO:0007669"/>
    <property type="project" value="InterPro"/>
</dbReference>
<keyword evidence="3" id="KW-0804">Transcription</keyword>
<dbReference type="PIRSF" id="PIRSF000778">
    <property type="entry name" value="RpoK/RPB6"/>
    <property type="match status" value="1"/>
</dbReference>
<dbReference type="PANTHER" id="PTHR47227:SF5">
    <property type="entry name" value="DNA-DIRECTED RNA POLYMERASES I, II, AND III SUBUNIT RPABC2"/>
    <property type="match status" value="1"/>
</dbReference>
<evidence type="ECO:0000313" key="7">
    <source>
        <dbReference type="EMBL" id="KAJ1725207.1"/>
    </source>
</evidence>
<gene>
    <name evidence="7" type="primary">RPO26</name>
    <name evidence="7" type="ORF">LPJ53_000630</name>
</gene>
<accession>A0A9W7Y7H1</accession>
<name>A0A9W7Y7H1_9FUNG</name>
<dbReference type="NCBIfam" id="NF002208">
    <property type="entry name" value="PRK01099.1-3"/>
    <property type="match status" value="1"/>
</dbReference>
<dbReference type="GO" id="GO:0003899">
    <property type="term" value="F:DNA-directed RNA polymerase activity"/>
    <property type="evidence" value="ECO:0007669"/>
    <property type="project" value="InterPro"/>
</dbReference>
<dbReference type="GO" id="GO:0006360">
    <property type="term" value="P:transcription by RNA polymerase I"/>
    <property type="evidence" value="ECO:0007669"/>
    <property type="project" value="TreeGrafter"/>
</dbReference>
<dbReference type="PROSITE" id="PS01111">
    <property type="entry name" value="RNA_POL_K_14KD"/>
    <property type="match status" value="1"/>
</dbReference>
<comment type="subcellular location">
    <subcellularLocation>
        <location evidence="1">Nucleus</location>
    </subcellularLocation>
</comment>
<dbReference type="InterPro" id="IPR020708">
    <property type="entry name" value="DNA-dir_RNA_polK_14-18kDa_CS"/>
</dbReference>
<dbReference type="PIRSF" id="PIRSF500154">
    <property type="entry name" value="RPB6"/>
    <property type="match status" value="1"/>
</dbReference>
<sequence length="119" mass="13955">MENEDYYENEQYDDEPEMEVQANEDPTEIFLPDDNVQATPSSERVTTPYMTKYERARILGARALQISMNAPVMVELDGESDPYEIALKELRAKKIPFVIRRYLPDQSYEDWRVTELIAD</sequence>
<dbReference type="SUPFAM" id="SSF63562">
    <property type="entry name" value="RPB6/omega subunit-like"/>
    <property type="match status" value="1"/>
</dbReference>
<dbReference type="PANTHER" id="PTHR47227">
    <property type="entry name" value="DNA-DIRECTED RNA POLYMERASE SUBUNIT K"/>
    <property type="match status" value="1"/>
</dbReference>
<dbReference type="InterPro" id="IPR006111">
    <property type="entry name" value="Rpo6/Rpb6"/>
</dbReference>
<evidence type="ECO:0000256" key="6">
    <source>
        <dbReference type="SAM" id="MobiDB-lite"/>
    </source>
</evidence>
<dbReference type="GO" id="GO:0042797">
    <property type="term" value="P:tRNA transcription by RNA polymerase III"/>
    <property type="evidence" value="ECO:0007669"/>
    <property type="project" value="TreeGrafter"/>
</dbReference>
<dbReference type="Pfam" id="PF01192">
    <property type="entry name" value="RNA_pol_Rpb6"/>
    <property type="match status" value="1"/>
</dbReference>
<evidence type="ECO:0000256" key="2">
    <source>
        <dbReference type="ARBA" id="ARBA00022478"/>
    </source>
</evidence>
<protein>
    <submittedName>
        <fullName evidence="7">Subunit common to RNA polymerases I, II, and III</fullName>
    </submittedName>
</protein>
<organism evidence="7 8">
    <name type="scientific">Coemansia erecta</name>
    <dbReference type="NCBI Taxonomy" id="147472"/>
    <lineage>
        <taxon>Eukaryota</taxon>
        <taxon>Fungi</taxon>
        <taxon>Fungi incertae sedis</taxon>
        <taxon>Zoopagomycota</taxon>
        <taxon>Kickxellomycotina</taxon>
        <taxon>Kickxellomycetes</taxon>
        <taxon>Kickxellales</taxon>
        <taxon>Kickxellaceae</taxon>
        <taxon>Coemansia</taxon>
    </lineage>
</organism>
<dbReference type="Proteomes" id="UP001149813">
    <property type="component" value="Unassembled WGS sequence"/>
</dbReference>
<dbReference type="InterPro" id="IPR006110">
    <property type="entry name" value="Pol_omega/Rpo6/RPB6"/>
</dbReference>
<dbReference type="InterPro" id="IPR036161">
    <property type="entry name" value="RPB6/omega-like_sf"/>
</dbReference>
<evidence type="ECO:0000256" key="4">
    <source>
        <dbReference type="ARBA" id="ARBA00023242"/>
    </source>
</evidence>
<keyword evidence="4" id="KW-0539">Nucleus</keyword>
<dbReference type="AlphaFoldDB" id="A0A9W7Y7H1"/>
<dbReference type="GO" id="GO:0005736">
    <property type="term" value="C:RNA polymerase I complex"/>
    <property type="evidence" value="ECO:0007669"/>
    <property type="project" value="TreeGrafter"/>
</dbReference>
<evidence type="ECO:0000256" key="3">
    <source>
        <dbReference type="ARBA" id="ARBA00023163"/>
    </source>
</evidence>
<dbReference type="SMART" id="SM01409">
    <property type="entry name" value="RNA_pol_Rpb6"/>
    <property type="match status" value="1"/>
</dbReference>
<dbReference type="Gene3D" id="3.90.940.10">
    <property type="match status" value="1"/>
</dbReference>
<dbReference type="GO" id="GO:0005666">
    <property type="term" value="C:RNA polymerase III complex"/>
    <property type="evidence" value="ECO:0007669"/>
    <property type="project" value="TreeGrafter"/>
</dbReference>
<reference evidence="7" key="1">
    <citation type="submission" date="2022-07" db="EMBL/GenBank/DDBJ databases">
        <title>Phylogenomic reconstructions and comparative analyses of Kickxellomycotina fungi.</title>
        <authorList>
            <person name="Reynolds N.K."/>
            <person name="Stajich J.E."/>
            <person name="Barry K."/>
            <person name="Grigoriev I.V."/>
            <person name="Crous P."/>
            <person name="Smith M.E."/>
        </authorList>
    </citation>
    <scope>NUCLEOTIDE SEQUENCE</scope>
    <source>
        <strain evidence="7">NBRC 32514</strain>
    </source>
</reference>
<dbReference type="HAMAP" id="MF_00192">
    <property type="entry name" value="RNApol_arch_Rpo6"/>
    <property type="match status" value="1"/>
</dbReference>
<dbReference type="EMBL" id="JANBOJ010000010">
    <property type="protein sequence ID" value="KAJ1725207.1"/>
    <property type="molecule type" value="Genomic_DNA"/>
</dbReference>
<evidence type="ECO:0000256" key="1">
    <source>
        <dbReference type="ARBA" id="ARBA00004123"/>
    </source>
</evidence>
<evidence type="ECO:0000313" key="8">
    <source>
        <dbReference type="Proteomes" id="UP001149813"/>
    </source>
</evidence>
<comment type="similarity">
    <text evidence="5">Belongs to the archaeal Rpo6/eukaryotic RPB6 RNA polymerase subunit family.</text>
</comment>
<evidence type="ECO:0000256" key="5">
    <source>
        <dbReference type="ARBA" id="ARBA00025773"/>
    </source>
</evidence>
<dbReference type="GO" id="GO:0006366">
    <property type="term" value="P:transcription by RNA polymerase II"/>
    <property type="evidence" value="ECO:0007669"/>
    <property type="project" value="TreeGrafter"/>
</dbReference>
<keyword evidence="2" id="KW-0240">DNA-directed RNA polymerase</keyword>
<dbReference type="GO" id="GO:0005665">
    <property type="term" value="C:RNA polymerase II, core complex"/>
    <property type="evidence" value="ECO:0007669"/>
    <property type="project" value="InterPro"/>
</dbReference>
<feature type="compositionally biased region" description="Acidic residues" evidence="6">
    <location>
        <begin position="1"/>
        <end position="18"/>
    </location>
</feature>
<proteinExistence type="inferred from homology"/>
<feature type="region of interest" description="Disordered" evidence="6">
    <location>
        <begin position="1"/>
        <end position="24"/>
    </location>
</feature>
<dbReference type="InterPro" id="IPR028363">
    <property type="entry name" value="RPB6"/>
</dbReference>
<dbReference type="OrthoDB" id="259769at2759"/>
<comment type="caution">
    <text evidence="7">The sequence shown here is derived from an EMBL/GenBank/DDBJ whole genome shotgun (WGS) entry which is preliminary data.</text>
</comment>